<proteinExistence type="predicted"/>
<protein>
    <submittedName>
        <fullName evidence="2">Uncharacterized protein</fullName>
    </submittedName>
</protein>
<keyword evidence="3" id="KW-1185">Reference proteome</keyword>
<sequence>MTVAALRALLDTARPGVTRHPAPLIPHTAHRRQDPHAQPARRPPLMATHLVLPGGIASAVTLVDALLVAADARQQSDPAQASGWRGLAHQLGDALDSLPTPTGERT</sequence>
<comment type="caution">
    <text evidence="2">The sequence shown here is derived from an EMBL/GenBank/DDBJ whole genome shotgun (WGS) entry which is preliminary data.</text>
</comment>
<dbReference type="EMBL" id="JAFEJA010000001">
    <property type="protein sequence ID" value="MBM9621004.1"/>
    <property type="molecule type" value="Genomic_DNA"/>
</dbReference>
<feature type="region of interest" description="Disordered" evidence="1">
    <location>
        <begin position="16"/>
        <end position="42"/>
    </location>
</feature>
<reference evidence="2 3" key="1">
    <citation type="journal article" date="2016" name="Arch. Microbiol.">
        <title>Streptomyces zhihengii sp. nov., isolated from rhizospheric soil of Psammosilene tunicoides.</title>
        <authorList>
            <person name="Huang M.J."/>
            <person name="Fei J.J."/>
            <person name="Salam N."/>
            <person name="Kim C.J."/>
            <person name="Hozzein W.N."/>
            <person name="Xiao M."/>
            <person name="Huang H.Q."/>
            <person name="Li W.J."/>
        </authorList>
    </citation>
    <scope>NUCLEOTIDE SEQUENCE [LARGE SCALE GENOMIC DNA]</scope>
    <source>
        <strain evidence="2 3">YIM T102</strain>
    </source>
</reference>
<dbReference type="Proteomes" id="UP000664109">
    <property type="component" value="Unassembled WGS sequence"/>
</dbReference>
<evidence type="ECO:0000313" key="3">
    <source>
        <dbReference type="Proteomes" id="UP000664109"/>
    </source>
</evidence>
<feature type="region of interest" description="Disordered" evidence="1">
    <location>
        <begin position="74"/>
        <end position="106"/>
    </location>
</feature>
<name>A0ABS2UU46_9ACTN</name>
<evidence type="ECO:0000313" key="2">
    <source>
        <dbReference type="EMBL" id="MBM9621004.1"/>
    </source>
</evidence>
<gene>
    <name evidence="2" type="ORF">JE024_20125</name>
</gene>
<organism evidence="2 3">
    <name type="scientific">Streptomyces zhihengii</name>
    <dbReference type="NCBI Taxonomy" id="1818004"/>
    <lineage>
        <taxon>Bacteria</taxon>
        <taxon>Bacillati</taxon>
        <taxon>Actinomycetota</taxon>
        <taxon>Actinomycetes</taxon>
        <taxon>Kitasatosporales</taxon>
        <taxon>Streptomycetaceae</taxon>
        <taxon>Streptomyces</taxon>
    </lineage>
</organism>
<accession>A0ABS2UU46</accession>
<dbReference type="RefSeq" id="WP_205374912.1">
    <property type="nucleotide sequence ID" value="NZ_JAFEJA010000001.1"/>
</dbReference>
<evidence type="ECO:0000256" key="1">
    <source>
        <dbReference type="SAM" id="MobiDB-lite"/>
    </source>
</evidence>